<reference evidence="1" key="1">
    <citation type="submission" date="2023-03" db="EMBL/GenBank/DDBJ databases">
        <title>Chromosome-scale reference genome and RAD-based genetic map of yellow starthistle (Centaurea solstitialis) reveal putative structural variation and QTLs associated with invader traits.</title>
        <authorList>
            <person name="Reatini B."/>
            <person name="Cang F.A."/>
            <person name="Jiang Q."/>
            <person name="Mckibben M.T.W."/>
            <person name="Barker M.S."/>
            <person name="Rieseberg L.H."/>
            <person name="Dlugosch K.M."/>
        </authorList>
    </citation>
    <scope>NUCLEOTIDE SEQUENCE</scope>
    <source>
        <strain evidence="1">CAN-66</strain>
        <tissue evidence="1">Leaf</tissue>
    </source>
</reference>
<proteinExistence type="predicted"/>
<evidence type="ECO:0000313" key="2">
    <source>
        <dbReference type="Proteomes" id="UP001172457"/>
    </source>
</evidence>
<gene>
    <name evidence="1" type="ORF">OSB04_031444</name>
</gene>
<dbReference type="EMBL" id="JARYMX010000008">
    <property type="protein sequence ID" value="KAJ9538711.1"/>
    <property type="molecule type" value="Genomic_DNA"/>
</dbReference>
<protein>
    <submittedName>
        <fullName evidence="1">Uncharacterized protein</fullName>
    </submittedName>
</protein>
<accession>A0AA38SMM9</accession>
<dbReference type="AlphaFoldDB" id="A0AA38SMM9"/>
<dbReference type="Proteomes" id="UP001172457">
    <property type="component" value="Chromosome 8"/>
</dbReference>
<comment type="caution">
    <text evidence="1">The sequence shown here is derived from an EMBL/GenBank/DDBJ whole genome shotgun (WGS) entry which is preliminary data.</text>
</comment>
<dbReference type="Gene3D" id="3.30.420.10">
    <property type="entry name" value="Ribonuclease H-like superfamily/Ribonuclease H"/>
    <property type="match status" value="1"/>
</dbReference>
<name>A0AA38SMM9_9ASTR</name>
<keyword evidence="2" id="KW-1185">Reference proteome</keyword>
<sequence length="255" mass="29585">MEERTCDEGFDYKVSCTYRNHDVIWGKVDKLTVRARGCVCGFFGESWDTYLPLAEFLYNNSFHASISMPPYEMWCERRCRTSIYRGEIGYIEIRFEGSCEFRAFDIFAIQVRPIREKKKEVGGAEEEYCLQMYLPIDTHAISNDIDNKLKALEEIASFIDHGKLVVIFIDNTEPTKLVIPSNEDRDGKKIRIRWGNPKPEINGAENGFKNVMIKLHHSRIVKTIVNLIETKTTEKQTNKMNGGFTDILCYPQEKI</sequence>
<dbReference type="GO" id="GO:0003676">
    <property type="term" value="F:nucleic acid binding"/>
    <property type="evidence" value="ECO:0007669"/>
    <property type="project" value="InterPro"/>
</dbReference>
<organism evidence="1 2">
    <name type="scientific">Centaurea solstitialis</name>
    <name type="common">yellow star-thistle</name>
    <dbReference type="NCBI Taxonomy" id="347529"/>
    <lineage>
        <taxon>Eukaryota</taxon>
        <taxon>Viridiplantae</taxon>
        <taxon>Streptophyta</taxon>
        <taxon>Embryophyta</taxon>
        <taxon>Tracheophyta</taxon>
        <taxon>Spermatophyta</taxon>
        <taxon>Magnoliopsida</taxon>
        <taxon>eudicotyledons</taxon>
        <taxon>Gunneridae</taxon>
        <taxon>Pentapetalae</taxon>
        <taxon>asterids</taxon>
        <taxon>campanulids</taxon>
        <taxon>Asterales</taxon>
        <taxon>Asteraceae</taxon>
        <taxon>Carduoideae</taxon>
        <taxon>Cardueae</taxon>
        <taxon>Centaureinae</taxon>
        <taxon>Centaurea</taxon>
    </lineage>
</organism>
<dbReference type="InterPro" id="IPR036397">
    <property type="entry name" value="RNaseH_sf"/>
</dbReference>
<evidence type="ECO:0000313" key="1">
    <source>
        <dbReference type="EMBL" id="KAJ9538711.1"/>
    </source>
</evidence>